<reference evidence="2 3" key="1">
    <citation type="journal article" date="2016" name="Front. Microbiol.">
        <title>Genome and transcriptome sequences reveal the specific parasitism of the nematophagous Purpureocillium lilacinum 36-1.</title>
        <authorList>
            <person name="Xie J."/>
            <person name="Li S."/>
            <person name="Mo C."/>
            <person name="Xiao X."/>
            <person name="Peng D."/>
            <person name="Wang G."/>
            <person name="Xiao Y."/>
        </authorList>
    </citation>
    <scope>NUCLEOTIDE SEQUENCE [LARGE SCALE GENOMIC DNA]</scope>
    <source>
        <strain evidence="2 3">36-1</strain>
    </source>
</reference>
<proteinExistence type="predicted"/>
<dbReference type="EMBL" id="LCWV01000001">
    <property type="protein sequence ID" value="PWI76966.1"/>
    <property type="molecule type" value="Genomic_DNA"/>
</dbReference>
<organism evidence="2 3">
    <name type="scientific">Purpureocillium lilacinum</name>
    <name type="common">Paecilomyces lilacinus</name>
    <dbReference type="NCBI Taxonomy" id="33203"/>
    <lineage>
        <taxon>Eukaryota</taxon>
        <taxon>Fungi</taxon>
        <taxon>Dikarya</taxon>
        <taxon>Ascomycota</taxon>
        <taxon>Pezizomycotina</taxon>
        <taxon>Sordariomycetes</taxon>
        <taxon>Hypocreomycetidae</taxon>
        <taxon>Hypocreales</taxon>
        <taxon>Ophiocordycipitaceae</taxon>
        <taxon>Purpureocillium</taxon>
    </lineage>
</organism>
<feature type="compositionally biased region" description="Polar residues" evidence="1">
    <location>
        <begin position="101"/>
        <end position="138"/>
    </location>
</feature>
<sequence length="157" mass="17135">MSDRTGKKNKKSRAFSAMDAAALLLFDGAMTSEQKSKTAKKLRDKHDDPSTYGFYDTYTTSKEKKTWKKLKSEERGASSGQGRNPSYSSMSAGSTAVGPSHASSHNQSNQRYGSTGSYASGDSSHLSRQSRSNRGQSYSERRRTHQAFVASASTTPQ</sequence>
<name>A0A2U3ER43_PURLI</name>
<feature type="region of interest" description="Disordered" evidence="1">
    <location>
        <begin position="27"/>
        <end position="157"/>
    </location>
</feature>
<feature type="compositionally biased region" description="Polar residues" evidence="1">
    <location>
        <begin position="78"/>
        <end position="94"/>
    </location>
</feature>
<evidence type="ECO:0000313" key="3">
    <source>
        <dbReference type="Proteomes" id="UP000245956"/>
    </source>
</evidence>
<accession>A0A2U3ER43</accession>
<evidence type="ECO:0000256" key="1">
    <source>
        <dbReference type="SAM" id="MobiDB-lite"/>
    </source>
</evidence>
<gene>
    <name evidence="2" type="ORF">PCL_04160</name>
</gene>
<protein>
    <submittedName>
        <fullName evidence="2">Uncharacterized protein</fullName>
    </submittedName>
</protein>
<dbReference type="Proteomes" id="UP000245956">
    <property type="component" value="Unassembled WGS sequence"/>
</dbReference>
<evidence type="ECO:0000313" key="2">
    <source>
        <dbReference type="EMBL" id="PWI76966.1"/>
    </source>
</evidence>
<comment type="caution">
    <text evidence="2">The sequence shown here is derived from an EMBL/GenBank/DDBJ whole genome shotgun (WGS) entry which is preliminary data.</text>
</comment>
<dbReference type="AlphaFoldDB" id="A0A2U3ER43"/>